<keyword evidence="3" id="KW-1185">Reference proteome</keyword>
<sequence length="229" mass="26346">MSSQEQPVVPKPSLLGLPLELRQQIYHEYFTVDGGYAYNGDSGKLVQTNNQPIELSLRYACRAIAHETGQYPFTLNAITFSTLYRQDWRKRAASLSYITHHHVTFQNAMLFRLKRHIKSEMYEDPDVKYSQYIPAIRNGLARSMASWDRFRNSVPDDSEDSEDSRPFKTLRELRSQPASSGTWGRSTVIRLSGTDGTIFFSRAADYLLRRVAKKDPREFSQAIEQILPS</sequence>
<feature type="region of interest" description="Disordered" evidence="1">
    <location>
        <begin position="152"/>
        <end position="183"/>
    </location>
</feature>
<evidence type="ECO:0000313" key="3">
    <source>
        <dbReference type="Proteomes" id="UP000547976"/>
    </source>
</evidence>
<dbReference type="EMBL" id="JAAOAV010000107">
    <property type="protein sequence ID" value="KAF5601663.1"/>
    <property type="molecule type" value="Genomic_DNA"/>
</dbReference>
<dbReference type="RefSeq" id="XP_036536432.1">
    <property type="nucleotide sequence ID" value="XM_036686395.1"/>
</dbReference>
<dbReference type="Proteomes" id="UP000547976">
    <property type="component" value="Unassembled WGS sequence"/>
</dbReference>
<accession>A0A8H5PS80</accession>
<protein>
    <submittedName>
        <fullName evidence="2">Uncharacterized protein</fullName>
    </submittedName>
</protein>
<dbReference type="OrthoDB" id="5062850at2759"/>
<dbReference type="AlphaFoldDB" id="A0A8H5PS80"/>
<organism evidence="2 3">
    <name type="scientific">Gibberella subglutinans</name>
    <name type="common">Fusarium subglutinans</name>
    <dbReference type="NCBI Taxonomy" id="42677"/>
    <lineage>
        <taxon>Eukaryota</taxon>
        <taxon>Fungi</taxon>
        <taxon>Dikarya</taxon>
        <taxon>Ascomycota</taxon>
        <taxon>Pezizomycotina</taxon>
        <taxon>Sordariomycetes</taxon>
        <taxon>Hypocreomycetidae</taxon>
        <taxon>Hypocreales</taxon>
        <taxon>Nectriaceae</taxon>
        <taxon>Fusarium</taxon>
        <taxon>Fusarium fujikuroi species complex</taxon>
    </lineage>
</organism>
<dbReference type="GeneID" id="59321113"/>
<reference evidence="2 3" key="1">
    <citation type="submission" date="2020-05" db="EMBL/GenBank/DDBJ databases">
        <title>Identification and distribution of gene clusters putatively required for synthesis of sphingolipid metabolism inhibitors in phylogenetically diverse species of the filamentous fungus Fusarium.</title>
        <authorList>
            <person name="Kim H.-S."/>
            <person name="Busman M."/>
            <person name="Brown D.W."/>
            <person name="Divon H."/>
            <person name="Uhlig S."/>
            <person name="Proctor R.H."/>
        </authorList>
    </citation>
    <scope>NUCLEOTIDE SEQUENCE [LARGE SCALE GENOMIC DNA]</scope>
    <source>
        <strain evidence="2 3">NRRL 66333</strain>
    </source>
</reference>
<comment type="caution">
    <text evidence="2">The sequence shown here is derived from an EMBL/GenBank/DDBJ whole genome shotgun (WGS) entry which is preliminary data.</text>
</comment>
<name>A0A8H5PS80_GIBSU</name>
<evidence type="ECO:0000256" key="1">
    <source>
        <dbReference type="SAM" id="MobiDB-lite"/>
    </source>
</evidence>
<proteinExistence type="predicted"/>
<evidence type="ECO:0000313" key="2">
    <source>
        <dbReference type="EMBL" id="KAF5601663.1"/>
    </source>
</evidence>
<feature type="compositionally biased region" description="Basic and acidic residues" evidence="1">
    <location>
        <begin position="163"/>
        <end position="174"/>
    </location>
</feature>
<gene>
    <name evidence="2" type="ORF">FSUBG_8028</name>
</gene>